<evidence type="ECO:0000313" key="3">
    <source>
        <dbReference type="Proteomes" id="UP000708208"/>
    </source>
</evidence>
<dbReference type="AlphaFoldDB" id="A0A8J2L7H2"/>
<name>A0A8J2L7H2_9HEXA</name>
<keyword evidence="3" id="KW-1185">Reference proteome</keyword>
<feature type="transmembrane region" description="Helical" evidence="1">
    <location>
        <begin position="238"/>
        <end position="259"/>
    </location>
</feature>
<organism evidence="2 3">
    <name type="scientific">Allacma fusca</name>
    <dbReference type="NCBI Taxonomy" id="39272"/>
    <lineage>
        <taxon>Eukaryota</taxon>
        <taxon>Metazoa</taxon>
        <taxon>Ecdysozoa</taxon>
        <taxon>Arthropoda</taxon>
        <taxon>Hexapoda</taxon>
        <taxon>Collembola</taxon>
        <taxon>Symphypleona</taxon>
        <taxon>Sminthuridae</taxon>
        <taxon>Allacma</taxon>
    </lineage>
</organism>
<keyword evidence="1" id="KW-0812">Transmembrane</keyword>
<comment type="caution">
    <text evidence="2">The sequence shown here is derived from an EMBL/GenBank/DDBJ whole genome shotgun (WGS) entry which is preliminary data.</text>
</comment>
<dbReference type="Proteomes" id="UP000708208">
    <property type="component" value="Unassembled WGS sequence"/>
</dbReference>
<keyword evidence="1" id="KW-1133">Transmembrane helix</keyword>
<sequence length="477" mass="54580">MVPTWLYICTSTIIRIYVTASKAEAITNGEADLATTLASIQTKHSGLKTLQEIKFTHDLLSQNPISIKFGSYLDFNRRAIITISRIPQGSSQVVTLRKFTSRSKALFLIRYEMARNSPKIGKHFRTKNSEMIRPVITEQLETLLQILKFFAQFEKAAIATGVKQSTVIVLNGLVFIFYNTMPLPALYGILNGWIHARSLTLFLNNWRKFHSEVDKTFQLLYFQDFRQTPKALQSRGSVCRIATTYIAPTVMLVLISRLLSIPETITINYVLAAILNLITAIALISVEFIEDAKTIQLFLSVRNSYQLINAGVQYTASKEQLNEHMVKQWRNLIIMVRDQCNLLSKCISQRQLFLVLQCIAYTTLCLAFLASIPWWRKEFRRMLPMWGYFCSSTFIRIYVTASKAETISKAEAELATTLALIQTKHASLAALHEIQFTHDLLLQNPISIKFGNYLVFNRRVLITVIEKMNKFKLDDAY</sequence>
<reference evidence="2" key="1">
    <citation type="submission" date="2021-06" db="EMBL/GenBank/DDBJ databases">
        <authorList>
            <person name="Hodson N. C."/>
            <person name="Mongue J. A."/>
            <person name="Jaron S. K."/>
        </authorList>
    </citation>
    <scope>NUCLEOTIDE SEQUENCE</scope>
</reference>
<dbReference type="OrthoDB" id="8297772at2759"/>
<protein>
    <submittedName>
        <fullName evidence="2">Uncharacterized protein</fullName>
    </submittedName>
</protein>
<dbReference type="EMBL" id="CAJVCH010553904">
    <property type="protein sequence ID" value="CAG7830028.1"/>
    <property type="molecule type" value="Genomic_DNA"/>
</dbReference>
<feature type="transmembrane region" description="Helical" evidence="1">
    <location>
        <begin position="352"/>
        <end position="375"/>
    </location>
</feature>
<feature type="transmembrane region" description="Helical" evidence="1">
    <location>
        <begin position="265"/>
        <end position="289"/>
    </location>
</feature>
<proteinExistence type="predicted"/>
<keyword evidence="1" id="KW-0472">Membrane</keyword>
<evidence type="ECO:0000313" key="2">
    <source>
        <dbReference type="EMBL" id="CAG7830028.1"/>
    </source>
</evidence>
<evidence type="ECO:0000256" key="1">
    <source>
        <dbReference type="SAM" id="Phobius"/>
    </source>
</evidence>
<accession>A0A8J2L7H2</accession>
<gene>
    <name evidence="2" type="ORF">AFUS01_LOCUS39856</name>
</gene>